<feature type="compositionally biased region" description="Low complexity" evidence="1">
    <location>
        <begin position="355"/>
        <end position="364"/>
    </location>
</feature>
<accession>A0A836BAN9</accession>
<dbReference type="AlphaFoldDB" id="A0A836BAN9"/>
<feature type="compositionally biased region" description="Low complexity" evidence="1">
    <location>
        <begin position="315"/>
        <end position="334"/>
    </location>
</feature>
<feature type="region of interest" description="Disordered" evidence="1">
    <location>
        <begin position="305"/>
        <end position="373"/>
    </location>
</feature>
<dbReference type="GO" id="GO:0030149">
    <property type="term" value="P:sphingolipid catabolic process"/>
    <property type="evidence" value="ECO:0007669"/>
    <property type="project" value="TreeGrafter"/>
</dbReference>
<keyword evidence="3" id="KW-1185">Reference proteome</keyword>
<protein>
    <submittedName>
        <fullName evidence="2">Uncharacterized protein</fullName>
    </submittedName>
</protein>
<dbReference type="GO" id="GO:0071944">
    <property type="term" value="C:cell periphery"/>
    <property type="evidence" value="ECO:0007669"/>
    <property type="project" value="TreeGrafter"/>
</dbReference>
<comment type="caution">
    <text evidence="2">The sequence shown here is derived from an EMBL/GenBank/DDBJ whole genome shotgun (WGS) entry which is preliminary data.</text>
</comment>
<dbReference type="PANTHER" id="PTHR12393">
    <property type="entry name" value="SPHINGOMYELIN PHOSPHODIESTERASE RELATED"/>
    <property type="match status" value="1"/>
</dbReference>
<organism evidence="2 3">
    <name type="scientific">Chlamydomonas schloesseri</name>
    <dbReference type="NCBI Taxonomy" id="2026947"/>
    <lineage>
        <taxon>Eukaryota</taxon>
        <taxon>Viridiplantae</taxon>
        <taxon>Chlorophyta</taxon>
        <taxon>core chlorophytes</taxon>
        <taxon>Chlorophyceae</taxon>
        <taxon>CS clade</taxon>
        <taxon>Chlamydomonadales</taxon>
        <taxon>Chlamydomonadaceae</taxon>
        <taxon>Chlamydomonas</taxon>
    </lineage>
</organism>
<dbReference type="GO" id="GO:0046513">
    <property type="term" value="P:ceramide biosynthetic process"/>
    <property type="evidence" value="ECO:0007669"/>
    <property type="project" value="TreeGrafter"/>
</dbReference>
<evidence type="ECO:0000313" key="3">
    <source>
        <dbReference type="Proteomes" id="UP000613740"/>
    </source>
</evidence>
<dbReference type="GO" id="GO:0016020">
    <property type="term" value="C:membrane"/>
    <property type="evidence" value="ECO:0007669"/>
    <property type="project" value="TreeGrafter"/>
</dbReference>
<dbReference type="SUPFAM" id="SSF141571">
    <property type="entry name" value="Pentapeptide repeat-like"/>
    <property type="match status" value="1"/>
</dbReference>
<dbReference type="Gene3D" id="2.160.20.80">
    <property type="entry name" value="E3 ubiquitin-protein ligase SopA"/>
    <property type="match status" value="1"/>
</dbReference>
<feature type="region of interest" description="Disordered" evidence="1">
    <location>
        <begin position="176"/>
        <end position="211"/>
    </location>
</feature>
<dbReference type="GO" id="GO:0004620">
    <property type="term" value="F:phospholipase activity"/>
    <property type="evidence" value="ECO:0007669"/>
    <property type="project" value="TreeGrafter"/>
</dbReference>
<feature type="compositionally biased region" description="Low complexity" evidence="1">
    <location>
        <begin position="177"/>
        <end position="211"/>
    </location>
</feature>
<evidence type="ECO:0000313" key="2">
    <source>
        <dbReference type="EMBL" id="KAG2452244.1"/>
    </source>
</evidence>
<proteinExistence type="predicted"/>
<evidence type="ECO:0000256" key="1">
    <source>
        <dbReference type="SAM" id="MobiDB-lite"/>
    </source>
</evidence>
<dbReference type="PANTHER" id="PTHR12393:SF6">
    <property type="entry name" value="SPHINGOMYELIN PHOSPHODIESTERASE 2"/>
    <property type="match status" value="1"/>
</dbReference>
<gene>
    <name evidence="2" type="ORF">HYH02_003271</name>
</gene>
<reference evidence="2" key="1">
    <citation type="journal article" date="2020" name="bioRxiv">
        <title>Comparative genomics of Chlamydomonas.</title>
        <authorList>
            <person name="Craig R.J."/>
            <person name="Hasan A.R."/>
            <person name="Ness R.W."/>
            <person name="Keightley P.D."/>
        </authorList>
    </citation>
    <scope>NUCLEOTIDE SEQUENCE</scope>
    <source>
        <strain evidence="2">CCAP 11/173</strain>
    </source>
</reference>
<dbReference type="GO" id="GO:0005783">
    <property type="term" value="C:endoplasmic reticulum"/>
    <property type="evidence" value="ECO:0007669"/>
    <property type="project" value="TreeGrafter"/>
</dbReference>
<sequence length="738" mass="77504">MLRSFQLVCGAARSGSLEAVDAALAATGLRPYKQGWLLTAAAGAAGLEAGAALELCKELRSRGYRVEDPEDPADSEDSEDPEDYCDAEATTLCVAAAADVCVWLLEDLQCEWRATAVYAAAEGGHVGLVRRLLALCPEERKDTLYLCDLLSAAAHGCVLSDFEQFYEEWLGRRLQQRRPAQQQQQQHPQNQAQRSPAAAAGGEGQEAAPGAPFSRRYGEVLPGGFVFSFAEDEHWYLLAAAVGSPTPCWLRKLDALLLRLHCGTEGAAGMATNDPRVAAAVFCAAMQQPDGLARVRLLHEQRGWRAEREDPEGADVQGEDVQGGDVQGEDVQGGDVQGGDVQGGDVQGGDLHGADVQGEDVQGGDVQGGDVQGGDVQGGDVQGGDLHGADVQGEDVQGGDVQGGDVQGGDVQGGDLHGADVQGEDVQGGDVQGEDVQGGDVQGGDLHGADVQGGDLEGARGDAAAVRCLVERLRVPLGERVEIEPRDALKLPARRGHLHVLQLLAALGAQCGYKPFGTGPGRLRPGAMRMCGGGRGDRGQHLADIKCHTLAHVMDAGLVHGHAEVVRLALEMGAELPWGPVMWMRVARAGSVELLELLAEGRGHPVTATDVYEPAVAAGDVATMRKLARLGFRSIDGSDALQVLAALLEDPTVPLSELRWLLEGDGGEASGAAAGARGSSQAAAAAVRGTGPAARELLRVEGAWQRLLAAARRRGRGRGARAVRVWLEEWRSQKGWIL</sequence>
<name>A0A836BAN9_9CHLO</name>
<feature type="compositionally biased region" description="Gly residues" evidence="1">
    <location>
        <begin position="335"/>
        <end position="351"/>
    </location>
</feature>
<dbReference type="Proteomes" id="UP000613740">
    <property type="component" value="Unassembled WGS sequence"/>
</dbReference>
<dbReference type="EMBL" id="JAEHOD010000006">
    <property type="protein sequence ID" value="KAG2452244.1"/>
    <property type="molecule type" value="Genomic_DNA"/>
</dbReference>